<dbReference type="Proteomes" id="UP001165122">
    <property type="component" value="Unassembled WGS sequence"/>
</dbReference>
<dbReference type="AlphaFoldDB" id="A0A9W7AQ54"/>
<reference evidence="2" key="1">
    <citation type="journal article" date="2023" name="Commun. Biol.">
        <title>Genome analysis of Parmales, the sister group of diatoms, reveals the evolutionary specialization of diatoms from phago-mixotrophs to photoautotrophs.</title>
        <authorList>
            <person name="Ban H."/>
            <person name="Sato S."/>
            <person name="Yoshikawa S."/>
            <person name="Yamada K."/>
            <person name="Nakamura Y."/>
            <person name="Ichinomiya M."/>
            <person name="Sato N."/>
            <person name="Blanc-Mathieu R."/>
            <person name="Endo H."/>
            <person name="Kuwata A."/>
            <person name="Ogata H."/>
        </authorList>
    </citation>
    <scope>NUCLEOTIDE SEQUENCE [LARGE SCALE GENOMIC DNA]</scope>
    <source>
        <strain evidence="2">NIES 3700</strain>
    </source>
</reference>
<dbReference type="OrthoDB" id="260519at2759"/>
<comment type="caution">
    <text evidence="1">The sequence shown here is derived from an EMBL/GenBank/DDBJ whole genome shotgun (WGS) entry which is preliminary data.</text>
</comment>
<evidence type="ECO:0000313" key="1">
    <source>
        <dbReference type="EMBL" id="GMH73118.1"/>
    </source>
</evidence>
<proteinExistence type="predicted"/>
<keyword evidence="2" id="KW-1185">Reference proteome</keyword>
<organism evidence="1 2">
    <name type="scientific">Triparma laevis f. longispina</name>
    <dbReference type="NCBI Taxonomy" id="1714387"/>
    <lineage>
        <taxon>Eukaryota</taxon>
        <taxon>Sar</taxon>
        <taxon>Stramenopiles</taxon>
        <taxon>Ochrophyta</taxon>
        <taxon>Bolidophyceae</taxon>
        <taxon>Parmales</taxon>
        <taxon>Triparmaceae</taxon>
        <taxon>Triparma</taxon>
    </lineage>
</organism>
<dbReference type="EMBL" id="BRXW01000665">
    <property type="protein sequence ID" value="GMH73118.1"/>
    <property type="molecule type" value="Genomic_DNA"/>
</dbReference>
<accession>A0A9W7AQ54</accession>
<sequence length="119" mass="13418">MIAPLNYVNTLRFFLTGKKILKPENLILLVQLGLLIHFGDGWKRPLGLFLVMHAVSTWLLMVFSTPVHRSEFGWTSGCEEEVEEEGDFGKHAVLSTDDYLVTEASLFAKLFASRPSMTT</sequence>
<gene>
    <name evidence="1" type="ORF">TrLO_g12059</name>
</gene>
<evidence type="ECO:0000313" key="2">
    <source>
        <dbReference type="Proteomes" id="UP001165122"/>
    </source>
</evidence>
<protein>
    <submittedName>
        <fullName evidence="1">Uncharacterized protein</fullName>
    </submittedName>
</protein>
<name>A0A9W7AQ54_9STRA</name>